<evidence type="ECO:0000259" key="3">
    <source>
        <dbReference type="SMART" id="SM01292"/>
    </source>
</evidence>
<feature type="domain" description="Far11/STRP N-terminal" evidence="3">
    <location>
        <begin position="73"/>
        <end position="433"/>
    </location>
</feature>
<dbReference type="AlphaFoldDB" id="E3LQL1"/>
<dbReference type="GO" id="GO:0007010">
    <property type="term" value="P:cytoskeleton organization"/>
    <property type="evidence" value="ECO:0007669"/>
    <property type="project" value="TreeGrafter"/>
</dbReference>
<accession>E3LQL1</accession>
<dbReference type="STRING" id="31234.E3LQL1"/>
<dbReference type="eggNOG" id="KOG3680">
    <property type="taxonomic scope" value="Eukaryota"/>
</dbReference>
<keyword evidence="6" id="KW-1185">Reference proteome</keyword>
<dbReference type="InterPro" id="IPR012486">
    <property type="entry name" value="Far11/STRP_N"/>
</dbReference>
<feature type="domain" description="Far11/STRP C-terminal" evidence="4">
    <location>
        <begin position="561"/>
        <end position="1010"/>
    </location>
</feature>
<feature type="region of interest" description="Disordered" evidence="2">
    <location>
        <begin position="455"/>
        <end position="514"/>
    </location>
</feature>
<feature type="compositionally biased region" description="Polar residues" evidence="2">
    <location>
        <begin position="481"/>
        <end position="505"/>
    </location>
</feature>
<sequence length="1039" mass="119677">MGIRPNFAEDVYGDKDRKTADDDHVEYSESSLAARRSANVLKLKQLKEAQPMITPAYGGFVHHESSDNVVAIDKDLDFEYGDSDTGIREMAELYSYSEIDEFGININNWKEYIEESYVSTLQHLISDLNSYIQDKKHEQFPPAFEEFSTVQKNYVIQDLCSRMESADLEVRIKSARIILFLLQGSATDFACLENEEIEYQYDQKLLMNVPVRKTKEMDPEGPTMVYHRAIENSFICYKNGVFQALCTLLMTEIKEPFENPPIDGRMSKASSRSSRNASLADLSDSEKYRARQLPTMVDNEMLRVILAGIYHMIVQILDERSGREDETDDDIEMRKAFREEVQEPIENGNEPLLIVLFDMLQPFYIGTAPHFPIKKIVLLIWKILLLSLGGWEELAAKKREKRLKAGLDIMEDTITVAASQAAFIAKDQEHVRNMAHRAGSLARAGMMARQMAYNDDSKDEDAYSDTSSEAPTLASKKEDSPSATSSAPQSITESSQNFRQGSGEQTPRVGSPAFPVVQKKNLPWKCKTNAQDIEDFIQKGRLKYFNYDFEPGDDSSLFGLPPAFNGAVNILRKNKYTSLTEIQVKEDEKLNRYLFSMKEEIPETKTEALYRKILPNLSQYICALVKVMVSSVPSTKARHEGLNVLIDCLTPEMEASDILSNSISLDHSSASPLEDGFRLAIDINRHKEIIVKSLSAILLLLVKHFKLNHVYQFEFICQQIVYVNGIPLILKFLDQASHFLLCYNSSKSDLFSPKFNCRSSFFSAYLIFHRLTFERYVQTSKLNTNKLIQSRHEIYAYNYPQCLYYYVRNNEEFPQLCQENIEEPRPPGAGPYFMWRNVFFAINLIRLLNKLVKAKNDRVKMLMVFKSAPVLKRLFKVRVSILQLYVLKAIKMQSRYLGRQWRKSNMDIISAIYSRVRHRMTDDWAFASDIKRKCDYQKEDSLIKASIERFHSRRYSKLYPQFAIEVNDAPMPGDDYLNRVDMRDFEPVDTCAHSVLGANINLGRQFKKGYEKWLEQEVFQASIDWDKLLIETRGVDDLN</sequence>
<dbReference type="InterPro" id="IPR040185">
    <property type="entry name" value="Far11/STRP"/>
</dbReference>
<comment type="similarity">
    <text evidence="1">Belongs to the STRIP family.</text>
</comment>
<dbReference type="OrthoDB" id="18234at2759"/>
<dbReference type="PANTHER" id="PTHR13239:SF4">
    <property type="entry name" value="AT25231P"/>
    <property type="match status" value="1"/>
</dbReference>
<feature type="compositionally biased region" description="Low complexity" evidence="2">
    <location>
        <begin position="267"/>
        <end position="280"/>
    </location>
</feature>
<dbReference type="InterPro" id="IPR021819">
    <property type="entry name" value="Far11/STRP_C"/>
</dbReference>
<feature type="region of interest" description="Disordered" evidence="2">
    <location>
        <begin position="1"/>
        <end position="22"/>
    </location>
</feature>
<name>E3LQL1_CAERE</name>
<feature type="compositionally biased region" description="Basic and acidic residues" evidence="2">
    <location>
        <begin position="12"/>
        <end position="22"/>
    </location>
</feature>
<dbReference type="SMART" id="SM01293">
    <property type="entry name" value="DUF3402"/>
    <property type="match status" value="1"/>
</dbReference>
<dbReference type="HOGENOM" id="CLU_011008_1_0_1"/>
<evidence type="ECO:0000313" key="6">
    <source>
        <dbReference type="Proteomes" id="UP000008281"/>
    </source>
</evidence>
<evidence type="ECO:0000313" key="5">
    <source>
        <dbReference type="EMBL" id="EFP07426.1"/>
    </source>
</evidence>
<dbReference type="GO" id="GO:0005829">
    <property type="term" value="C:cytosol"/>
    <property type="evidence" value="ECO:0007669"/>
    <property type="project" value="TreeGrafter"/>
</dbReference>
<dbReference type="InParanoid" id="E3LQL1"/>
<dbReference type="PANTHER" id="PTHR13239">
    <property type="entry name" value="PROTEIN REQUIRED FOR HYPHAL ANASTOMOSIS HAM-2"/>
    <property type="match status" value="1"/>
</dbReference>
<dbReference type="SMART" id="SM01292">
    <property type="entry name" value="N1221"/>
    <property type="match status" value="1"/>
</dbReference>
<evidence type="ECO:0000256" key="1">
    <source>
        <dbReference type="ARBA" id="ARBA00007062"/>
    </source>
</evidence>
<dbReference type="FunCoup" id="E3LQL1">
    <property type="interactions" value="2913"/>
</dbReference>
<dbReference type="Pfam" id="PF07923">
    <property type="entry name" value="N1221"/>
    <property type="match status" value="1"/>
</dbReference>
<reference evidence="5" key="1">
    <citation type="submission" date="2007-07" db="EMBL/GenBank/DDBJ databases">
        <title>PCAP assembly of the Caenorhabditis remanei genome.</title>
        <authorList>
            <consortium name="The Caenorhabditis remanei Sequencing Consortium"/>
            <person name="Wilson R.K."/>
        </authorList>
    </citation>
    <scope>NUCLEOTIDE SEQUENCE [LARGE SCALE GENOMIC DNA]</scope>
    <source>
        <strain evidence="5">PB4641</strain>
    </source>
</reference>
<gene>
    <name evidence="5" type="primary">Cre-farl-11</name>
    <name evidence="5" type="ORF">CRE_26178</name>
</gene>
<dbReference type="Proteomes" id="UP000008281">
    <property type="component" value="Unassembled WGS sequence"/>
</dbReference>
<dbReference type="OMA" id="XTFGECD"/>
<evidence type="ECO:0000259" key="4">
    <source>
        <dbReference type="SMART" id="SM01293"/>
    </source>
</evidence>
<organism evidence="6">
    <name type="scientific">Caenorhabditis remanei</name>
    <name type="common">Caenorhabditis vulgaris</name>
    <dbReference type="NCBI Taxonomy" id="31234"/>
    <lineage>
        <taxon>Eukaryota</taxon>
        <taxon>Metazoa</taxon>
        <taxon>Ecdysozoa</taxon>
        <taxon>Nematoda</taxon>
        <taxon>Chromadorea</taxon>
        <taxon>Rhabditida</taxon>
        <taxon>Rhabditina</taxon>
        <taxon>Rhabditomorpha</taxon>
        <taxon>Rhabditoidea</taxon>
        <taxon>Rhabditidae</taxon>
        <taxon>Peloderinae</taxon>
        <taxon>Caenorhabditis</taxon>
    </lineage>
</organism>
<dbReference type="Pfam" id="PF11882">
    <property type="entry name" value="DUF3402"/>
    <property type="match status" value="1"/>
</dbReference>
<evidence type="ECO:0000256" key="2">
    <source>
        <dbReference type="SAM" id="MobiDB-lite"/>
    </source>
</evidence>
<dbReference type="EMBL" id="DS268413">
    <property type="protein sequence ID" value="EFP07426.1"/>
    <property type="molecule type" value="Genomic_DNA"/>
</dbReference>
<proteinExistence type="inferred from homology"/>
<protein>
    <submittedName>
        <fullName evidence="5">CRE-FARL-11 protein</fullName>
    </submittedName>
</protein>
<feature type="region of interest" description="Disordered" evidence="2">
    <location>
        <begin position="260"/>
        <end position="280"/>
    </location>
</feature>